<dbReference type="EMBL" id="NWUJ01000008">
    <property type="protein sequence ID" value="PFH33825.1"/>
    <property type="molecule type" value="Genomic_DNA"/>
</dbReference>
<protein>
    <submittedName>
        <fullName evidence="2">Uncharacterized protein</fullName>
    </submittedName>
</protein>
<feature type="region of interest" description="Disordered" evidence="1">
    <location>
        <begin position="249"/>
        <end position="299"/>
    </location>
</feature>
<feature type="region of interest" description="Disordered" evidence="1">
    <location>
        <begin position="179"/>
        <end position="199"/>
    </location>
</feature>
<dbReference type="RefSeq" id="XP_029217834.1">
    <property type="nucleotide sequence ID" value="XM_029366403.1"/>
</dbReference>
<dbReference type="KEGG" id="bbes:BESB_080410"/>
<comment type="caution">
    <text evidence="2">The sequence shown here is derived from an EMBL/GenBank/DDBJ whole genome shotgun (WGS) entry which is preliminary data.</text>
</comment>
<proteinExistence type="predicted"/>
<evidence type="ECO:0000256" key="1">
    <source>
        <dbReference type="SAM" id="MobiDB-lite"/>
    </source>
</evidence>
<organism evidence="2 3">
    <name type="scientific">Besnoitia besnoiti</name>
    <name type="common">Apicomplexan protozoan</name>
    <dbReference type="NCBI Taxonomy" id="94643"/>
    <lineage>
        <taxon>Eukaryota</taxon>
        <taxon>Sar</taxon>
        <taxon>Alveolata</taxon>
        <taxon>Apicomplexa</taxon>
        <taxon>Conoidasida</taxon>
        <taxon>Coccidia</taxon>
        <taxon>Eucoccidiorida</taxon>
        <taxon>Eimeriorina</taxon>
        <taxon>Sarcocystidae</taxon>
        <taxon>Besnoitia</taxon>
    </lineage>
</organism>
<gene>
    <name evidence="2" type="ORF">BESB_080410</name>
</gene>
<reference evidence="2 3" key="1">
    <citation type="submission" date="2017-09" db="EMBL/GenBank/DDBJ databases">
        <title>Genome sequencing of Besnoitia besnoiti strain Bb-Ger1.</title>
        <authorList>
            <person name="Schares G."/>
            <person name="Venepally P."/>
            <person name="Lorenzi H.A."/>
        </authorList>
    </citation>
    <scope>NUCLEOTIDE SEQUENCE [LARGE SCALE GENOMIC DNA]</scope>
    <source>
        <strain evidence="2 3">Bb-Ger1</strain>
    </source>
</reference>
<evidence type="ECO:0000313" key="2">
    <source>
        <dbReference type="EMBL" id="PFH33825.1"/>
    </source>
</evidence>
<name>A0A2A9M756_BESBE</name>
<feature type="compositionally biased region" description="Low complexity" evidence="1">
    <location>
        <begin position="290"/>
        <end position="299"/>
    </location>
</feature>
<feature type="compositionally biased region" description="Low complexity" evidence="1">
    <location>
        <begin position="425"/>
        <end position="449"/>
    </location>
</feature>
<feature type="region of interest" description="Disordered" evidence="1">
    <location>
        <begin position="395"/>
        <end position="465"/>
    </location>
</feature>
<keyword evidence="3" id="KW-1185">Reference proteome</keyword>
<accession>A0A2A9M756</accession>
<dbReference type="AlphaFoldDB" id="A0A2A9M756"/>
<feature type="compositionally biased region" description="Polar residues" evidence="1">
    <location>
        <begin position="398"/>
        <end position="409"/>
    </location>
</feature>
<dbReference type="OrthoDB" id="10314525at2759"/>
<dbReference type="GeneID" id="40312968"/>
<dbReference type="VEuPathDB" id="ToxoDB:BESB_080410"/>
<dbReference type="Proteomes" id="UP000224006">
    <property type="component" value="Chromosome VII"/>
</dbReference>
<feature type="compositionally biased region" description="Low complexity" evidence="1">
    <location>
        <begin position="258"/>
        <end position="272"/>
    </location>
</feature>
<evidence type="ECO:0000313" key="3">
    <source>
        <dbReference type="Proteomes" id="UP000224006"/>
    </source>
</evidence>
<sequence length="465" mass="49277">MGNHPGGVAGAMALAGSQALLLEQTGRGGSYQWPGSGAASGSGRGAAGHDASLLLAVDRGRFLRLLKEFELEPRLLRALEIAKAKEKESARSAQAADRPRARMVVLPAHVERHAAPCAQCERRMAEISLFKQDVVLFQRETALLEGLLPLEASPRVRTLYSNFQFFTARENLQQRAQVDGLSEAEVSSPYPRREPRRYTPTCRSCSASEAECVLAHAEASRACYKLEGLCTFIGVHRELLERILHETQRKGAELTEPASGSAAAKSRLRAAATTDGAHASETPRDHTWNPASPSAPRVAPVSLGSCRLRENGAYDGVFAASNCFLHPPAAVRVSSWSPCPSPHALPFDEKPTARDASLSFHRGLRSLLTTASAVYQGASASTPVSEASSYASLSPSSFTPAVQTPSQEVANGPRGLSPALPPASPLRRCPSLAEFSPQPAAASQRPADAGLTGPRPSAARLSAAG</sequence>